<dbReference type="InterPro" id="IPR045004">
    <property type="entry name" value="ECH_dom"/>
</dbReference>
<dbReference type="PANTHER" id="PTHR43176:SF3">
    <property type="entry name" value="3-HYDROXYISOBUTYRYL-COA HYDROLASE, MITOCHONDRIAL"/>
    <property type="match status" value="1"/>
</dbReference>
<protein>
    <recommendedName>
        <fullName evidence="3 7">3-hydroxyisobutyryl-CoA hydrolase</fullName>
        <shortName evidence="7">HIB-CoA hydrolase</shortName>
        <shortName evidence="7">HIBYL-CoA-H</shortName>
        <ecNumber evidence="3 7">3.1.2.4</ecNumber>
    </recommendedName>
    <alternativeName>
        <fullName evidence="6 7">3-hydroxyisobutyryl-coenzyme A hydrolase</fullName>
    </alternativeName>
</protein>
<evidence type="ECO:0000256" key="8">
    <source>
        <dbReference type="SAM" id="SignalP"/>
    </source>
</evidence>
<evidence type="ECO:0000313" key="10">
    <source>
        <dbReference type="EMBL" id="JAT73100.1"/>
    </source>
</evidence>
<name>A0A1D2A1M3_AUXPR</name>
<feature type="chain" id="PRO_5008901343" description="3-hydroxyisobutyryl-CoA hydrolase" evidence="8">
    <location>
        <begin position="17"/>
        <end position="410"/>
    </location>
</feature>
<reference evidence="10" key="1">
    <citation type="submission" date="2015-08" db="EMBL/GenBank/DDBJ databases">
        <authorList>
            <person name="Babu N.S."/>
            <person name="Beckwith C.J."/>
            <person name="Beseler K.G."/>
            <person name="Brison A."/>
            <person name="Carone J.V."/>
            <person name="Caskin T.P."/>
            <person name="Diamond M."/>
            <person name="Durham M.E."/>
            <person name="Foxe J.M."/>
            <person name="Go M."/>
            <person name="Henderson B.A."/>
            <person name="Jones I.B."/>
            <person name="McGettigan J.A."/>
            <person name="Micheletti S.J."/>
            <person name="Nasrallah M.E."/>
            <person name="Ortiz D."/>
            <person name="Piller C.R."/>
            <person name="Privatt S.R."/>
            <person name="Schneider S.L."/>
            <person name="Sharp S."/>
            <person name="Smith T.C."/>
            <person name="Stanton J.D."/>
            <person name="Ullery H.E."/>
            <person name="Wilson R.J."/>
            <person name="Serrano M.G."/>
            <person name="Buck G."/>
            <person name="Lee V."/>
            <person name="Wang Y."/>
            <person name="Carvalho R."/>
            <person name="Voegtly L."/>
            <person name="Shi R."/>
            <person name="Duckworth R."/>
            <person name="Johnson A."/>
            <person name="Loviza R."/>
            <person name="Walstead R."/>
            <person name="Shah Z."/>
            <person name="Kiflezghi M."/>
            <person name="Wade K."/>
            <person name="Ball S.L."/>
            <person name="Bradley K.W."/>
            <person name="Asai D.J."/>
            <person name="Bowman C.A."/>
            <person name="Russell D.A."/>
            <person name="Pope W.H."/>
            <person name="Jacobs-Sera D."/>
            <person name="Hendrix R.W."/>
            <person name="Hatfull G.F."/>
        </authorList>
    </citation>
    <scope>NUCLEOTIDE SEQUENCE</scope>
</reference>
<dbReference type="EMBL" id="GDKF01005522">
    <property type="protein sequence ID" value="JAT73100.1"/>
    <property type="molecule type" value="Transcribed_RNA"/>
</dbReference>
<sequence length="410" mass="44063">MLRSVLIGVLTGSAYARPVASGAPRCLARTYRFPDQSATMSTSTSSDEILHEVTNGVAIATLNRPKALNALNTNMVRTLLKIYTDWDASSEVSCVVLKAAGEKAFCAGGDVKQVAQRAMAGDTQAGSDFFQTEYLLDHLIHTLRKPHVALIDGITFGGGAGVSVHGTFRVATERTLFAMPECAIGLYPDVGGSFYLPRLPGGTGLYMALSGARLKGADVKHATLATHYLPSALLPELEAAIQGLGHGASKQSIGELLDSFQARTQVPAGELAAQRRDIDAAFVGRKSVEEVYAALEQHANQTWARGVLHLICKGSPTSQKVTFEQLRRGAALPNLAQCLSMENRMVHNVLLNPRSDFVEGVRAMLIDRCNKPQWNPATLAEVTDEYVHSFFERPAGIPDLNLPTHGSAKL</sequence>
<dbReference type="GO" id="GO:0005739">
    <property type="term" value="C:mitochondrion"/>
    <property type="evidence" value="ECO:0007669"/>
    <property type="project" value="UniProtKB-SubCell"/>
</dbReference>
<evidence type="ECO:0000256" key="2">
    <source>
        <dbReference type="ARBA" id="ARBA00004173"/>
    </source>
</evidence>
<dbReference type="CDD" id="cd06558">
    <property type="entry name" value="crotonase-like"/>
    <property type="match status" value="1"/>
</dbReference>
<dbReference type="Gene3D" id="3.90.226.10">
    <property type="entry name" value="2-enoyl-CoA Hydratase, Chain A, domain 1"/>
    <property type="match status" value="1"/>
</dbReference>
<evidence type="ECO:0000256" key="5">
    <source>
        <dbReference type="ARBA" id="ARBA00023128"/>
    </source>
</evidence>
<organism evidence="10">
    <name type="scientific">Auxenochlorella protothecoides</name>
    <name type="common">Green microalga</name>
    <name type="synonym">Chlorella protothecoides</name>
    <dbReference type="NCBI Taxonomy" id="3075"/>
    <lineage>
        <taxon>Eukaryota</taxon>
        <taxon>Viridiplantae</taxon>
        <taxon>Chlorophyta</taxon>
        <taxon>core chlorophytes</taxon>
        <taxon>Trebouxiophyceae</taxon>
        <taxon>Chlorellales</taxon>
        <taxon>Chlorellaceae</taxon>
        <taxon>Auxenochlorella</taxon>
    </lineage>
</organism>
<dbReference type="SUPFAM" id="SSF52096">
    <property type="entry name" value="ClpP/crotonase"/>
    <property type="match status" value="1"/>
</dbReference>
<gene>
    <name evidence="10" type="ORF">g.2550</name>
</gene>
<dbReference type="FunFam" id="3.90.226.10:FF:000026">
    <property type="entry name" value="3-hydroxyisobutyryl-CoA hydrolase, mitochondrial"/>
    <property type="match status" value="1"/>
</dbReference>
<comment type="similarity">
    <text evidence="7">Belongs to the enoyl-CoA hydratase/isomerase family.</text>
</comment>
<comment type="pathway">
    <text evidence="7">Amino-acid degradation; L-valine degradation.</text>
</comment>
<feature type="signal peptide" evidence="8">
    <location>
        <begin position="1"/>
        <end position="16"/>
    </location>
</feature>
<dbReference type="GO" id="GO:0003860">
    <property type="term" value="F:3-hydroxyisobutyryl-CoA hydrolase activity"/>
    <property type="evidence" value="ECO:0007669"/>
    <property type="project" value="UniProtKB-UniRule"/>
</dbReference>
<evidence type="ECO:0000256" key="3">
    <source>
        <dbReference type="ARBA" id="ARBA00011915"/>
    </source>
</evidence>
<dbReference type="Pfam" id="PF16113">
    <property type="entry name" value="ECH_2"/>
    <property type="match status" value="1"/>
</dbReference>
<evidence type="ECO:0000256" key="7">
    <source>
        <dbReference type="RuleBase" id="RU369070"/>
    </source>
</evidence>
<comment type="function">
    <text evidence="7">Hydrolyzes 3-hydroxyisobutyryl-CoA (HIBYL-CoA), a saline catabolite. Has high activity toward isobutyryl-CoA. Could be an isobutyryl-CoA dehydrogenase that functions in valine catabolism.</text>
</comment>
<dbReference type="NCBIfam" id="NF004127">
    <property type="entry name" value="PRK05617.1"/>
    <property type="match status" value="1"/>
</dbReference>
<evidence type="ECO:0000259" key="9">
    <source>
        <dbReference type="Pfam" id="PF16113"/>
    </source>
</evidence>
<evidence type="ECO:0000256" key="4">
    <source>
        <dbReference type="ARBA" id="ARBA00022801"/>
    </source>
</evidence>
<evidence type="ECO:0000256" key="1">
    <source>
        <dbReference type="ARBA" id="ARBA00001709"/>
    </source>
</evidence>
<comment type="catalytic activity">
    <reaction evidence="1 7">
        <text>3-hydroxy-2-methylpropanoyl-CoA + H2O = 3-hydroxy-2-methylpropanoate + CoA + H(+)</text>
        <dbReference type="Rhea" id="RHEA:20888"/>
        <dbReference type="ChEBI" id="CHEBI:11805"/>
        <dbReference type="ChEBI" id="CHEBI:15377"/>
        <dbReference type="ChEBI" id="CHEBI:15378"/>
        <dbReference type="ChEBI" id="CHEBI:57287"/>
        <dbReference type="ChEBI" id="CHEBI:57340"/>
        <dbReference type="EC" id="3.1.2.4"/>
    </reaction>
</comment>
<comment type="subcellular location">
    <subcellularLocation>
        <location evidence="2">Mitochondrion</location>
    </subcellularLocation>
</comment>
<keyword evidence="8" id="KW-0732">Signal</keyword>
<dbReference type="AlphaFoldDB" id="A0A1D2A1M3"/>
<feature type="domain" description="Enoyl-CoA hydratase/isomerase" evidence="9">
    <location>
        <begin position="58"/>
        <end position="391"/>
    </location>
</feature>
<accession>A0A1D2A1M3</accession>
<keyword evidence="5" id="KW-0496">Mitochondrion</keyword>
<dbReference type="GO" id="GO:0006574">
    <property type="term" value="P:L-valine catabolic process"/>
    <property type="evidence" value="ECO:0007669"/>
    <property type="project" value="UniProtKB-UniRule"/>
</dbReference>
<evidence type="ECO:0000256" key="6">
    <source>
        <dbReference type="ARBA" id="ARBA00031181"/>
    </source>
</evidence>
<dbReference type="PANTHER" id="PTHR43176">
    <property type="entry name" value="3-HYDROXYISOBUTYRYL-COA HYDROLASE-RELATED"/>
    <property type="match status" value="1"/>
</dbReference>
<dbReference type="EC" id="3.1.2.4" evidence="3 7"/>
<proteinExistence type="inferred from homology"/>
<keyword evidence="4 7" id="KW-0378">Hydrolase</keyword>
<dbReference type="InterPro" id="IPR032259">
    <property type="entry name" value="HIBYL-CoA-H"/>
</dbReference>
<dbReference type="InterPro" id="IPR029045">
    <property type="entry name" value="ClpP/crotonase-like_dom_sf"/>
</dbReference>